<keyword evidence="4" id="KW-0677">Repeat</keyword>
<reference evidence="10" key="2">
    <citation type="submission" date="2021-01" db="EMBL/GenBank/DDBJ databases">
        <authorList>
            <person name="Schikora-Tamarit M.A."/>
        </authorList>
    </citation>
    <scope>NUCLEOTIDE SEQUENCE</scope>
    <source>
        <strain evidence="10">CBS6341</strain>
    </source>
</reference>
<dbReference type="GO" id="GO:0006364">
    <property type="term" value="P:rRNA processing"/>
    <property type="evidence" value="ECO:0007669"/>
    <property type="project" value="TreeGrafter"/>
</dbReference>
<dbReference type="PANTHER" id="PTHR19924">
    <property type="entry name" value="UTP15 U3 SMALL NUCLEOLAR RNA-ASSOCIATED PROTEIN 15 FAMILY MEMBER"/>
    <property type="match status" value="1"/>
</dbReference>
<dbReference type="Pfam" id="PF12894">
    <property type="entry name" value="ANAPC4_WD40"/>
    <property type="match status" value="1"/>
</dbReference>
<dbReference type="GO" id="GO:0045943">
    <property type="term" value="P:positive regulation of transcription by RNA polymerase I"/>
    <property type="evidence" value="ECO:0007669"/>
    <property type="project" value="TreeGrafter"/>
</dbReference>
<dbReference type="PANTHER" id="PTHR19924:SF31">
    <property type="entry name" value="WD REPEAT-CONTAINING PROTEIN JIP5"/>
    <property type="match status" value="1"/>
</dbReference>
<dbReference type="InterPro" id="IPR036322">
    <property type="entry name" value="WD40_repeat_dom_sf"/>
</dbReference>
<feature type="compositionally biased region" description="Acidic residues" evidence="8">
    <location>
        <begin position="408"/>
        <end position="424"/>
    </location>
</feature>
<evidence type="ECO:0000256" key="8">
    <source>
        <dbReference type="SAM" id="MobiDB-lite"/>
    </source>
</evidence>
<keyword evidence="5" id="KW-0539">Nucleus</keyword>
<comment type="similarity">
    <text evidence="2">Belongs to the WD repeat WDR55 family.</text>
</comment>
<gene>
    <name evidence="10" type="ORF">WICMUC_005339</name>
</gene>
<sequence length="475" mass="53371">MGKKAKRNKGNNVEILQSDVVPLLELKYGAPLFSFAAHPTKPIIASGLANGYVFVTQYDPALLSIFSYDQKEKLAQLGENDTKEKKKLKIWKVEEISKDHEPDQKTIDHLWKTKRHKGSVRSLCFNASGDEIFSVGSDNVIKKAHSETGKVIKKVEIKNNKSPITKILKSTTHPILVLGDESGNVRVYDSDTLKEKNFISNIHEDSVNSIVQIVHKSAYQFVSVGSTTLSVWDVRKDKATVTSENQEDEVLSVAYVDPAQGDTIACGMGEGIVTIWKQSKNNLEDQISRVKIAKDESIDSIISTMNNDDCVWAGASNGIISKINTKKGQVIETRTHSLNDEVSFLDLDYEYRLISAGMDKLKIWNLDDDDDDDEELDGDDFSDSSDEGKDEEEEFTGFSDEINKISDEENAWEDVDNDDDEEEKEEKKSGVSRLDLESEPEPEVKQPKSKKPKLSTKQLNNLQKHQHGIRKFDDL</sequence>
<proteinExistence type="inferred from homology"/>
<dbReference type="InterPro" id="IPR024977">
    <property type="entry name" value="Apc4-like_WD40_dom"/>
</dbReference>
<dbReference type="OrthoDB" id="2288928at2759"/>
<evidence type="ECO:0000256" key="2">
    <source>
        <dbReference type="ARBA" id="ARBA00007625"/>
    </source>
</evidence>
<feature type="region of interest" description="Disordered" evidence="8">
    <location>
        <begin position="371"/>
        <end position="475"/>
    </location>
</feature>
<dbReference type="GO" id="GO:0005730">
    <property type="term" value="C:nucleolus"/>
    <property type="evidence" value="ECO:0007669"/>
    <property type="project" value="UniProtKB-SubCell"/>
</dbReference>
<dbReference type="InterPro" id="IPR001680">
    <property type="entry name" value="WD40_rpt"/>
</dbReference>
<dbReference type="SMART" id="SM00320">
    <property type="entry name" value="WD40"/>
    <property type="match status" value="6"/>
</dbReference>
<comment type="caution">
    <text evidence="10">The sequence shown here is derived from an EMBL/GenBank/DDBJ whole genome shotgun (WGS) entry which is preliminary data.</text>
</comment>
<evidence type="ECO:0000256" key="7">
    <source>
        <dbReference type="ARBA" id="ARBA00039514"/>
    </source>
</evidence>
<keyword evidence="3" id="KW-0853">WD repeat</keyword>
<dbReference type="Gene3D" id="2.130.10.10">
    <property type="entry name" value="YVTN repeat-like/Quinoprotein amine dehydrogenase"/>
    <property type="match status" value="2"/>
</dbReference>
<keyword evidence="11" id="KW-1185">Reference proteome</keyword>
<evidence type="ECO:0000256" key="3">
    <source>
        <dbReference type="ARBA" id="ARBA00022574"/>
    </source>
</evidence>
<protein>
    <recommendedName>
        <fullName evidence="6">WD repeat-containing protein JIP5</fullName>
    </recommendedName>
    <alternativeName>
        <fullName evidence="7">WD repeat-containing protein jip5</fullName>
    </alternativeName>
</protein>
<organism evidence="10 11">
    <name type="scientific">Wickerhamomyces mucosus</name>
    <dbReference type="NCBI Taxonomy" id="1378264"/>
    <lineage>
        <taxon>Eukaryota</taxon>
        <taxon>Fungi</taxon>
        <taxon>Dikarya</taxon>
        <taxon>Ascomycota</taxon>
        <taxon>Saccharomycotina</taxon>
        <taxon>Saccharomycetes</taxon>
        <taxon>Phaffomycetales</taxon>
        <taxon>Wickerhamomycetaceae</taxon>
        <taxon>Wickerhamomyces</taxon>
    </lineage>
</organism>
<dbReference type="SUPFAM" id="SSF50978">
    <property type="entry name" value="WD40 repeat-like"/>
    <property type="match status" value="1"/>
</dbReference>
<evidence type="ECO:0000313" key="10">
    <source>
        <dbReference type="EMBL" id="KAH3666992.1"/>
    </source>
</evidence>
<dbReference type="InterPro" id="IPR015943">
    <property type="entry name" value="WD40/YVTN_repeat-like_dom_sf"/>
</dbReference>
<comment type="subcellular location">
    <subcellularLocation>
        <location evidence="1">Nucleus</location>
        <location evidence="1">Nucleolus</location>
    </subcellularLocation>
</comment>
<accession>A0A9P8P7X9</accession>
<dbReference type="Proteomes" id="UP000769528">
    <property type="component" value="Unassembled WGS sequence"/>
</dbReference>
<evidence type="ECO:0000256" key="5">
    <source>
        <dbReference type="ARBA" id="ARBA00023242"/>
    </source>
</evidence>
<evidence type="ECO:0000256" key="1">
    <source>
        <dbReference type="ARBA" id="ARBA00004604"/>
    </source>
</evidence>
<evidence type="ECO:0000259" key="9">
    <source>
        <dbReference type="Pfam" id="PF12894"/>
    </source>
</evidence>
<dbReference type="EMBL" id="JAEUBF010001392">
    <property type="protein sequence ID" value="KAH3666992.1"/>
    <property type="molecule type" value="Genomic_DNA"/>
</dbReference>
<evidence type="ECO:0000256" key="4">
    <source>
        <dbReference type="ARBA" id="ARBA00022737"/>
    </source>
</evidence>
<dbReference type="AlphaFoldDB" id="A0A9P8P7X9"/>
<reference evidence="10" key="1">
    <citation type="journal article" date="2021" name="Open Biol.">
        <title>Shared evolutionary footprints suggest mitochondrial oxidative damage underlies multiple complex I losses in fungi.</title>
        <authorList>
            <person name="Schikora-Tamarit M.A."/>
            <person name="Marcet-Houben M."/>
            <person name="Nosek J."/>
            <person name="Gabaldon T."/>
        </authorList>
    </citation>
    <scope>NUCLEOTIDE SEQUENCE</scope>
    <source>
        <strain evidence="10">CBS6341</strain>
    </source>
</reference>
<evidence type="ECO:0000256" key="6">
    <source>
        <dbReference type="ARBA" id="ARBA00039238"/>
    </source>
</evidence>
<feature type="compositionally biased region" description="Acidic residues" evidence="8">
    <location>
        <begin position="371"/>
        <end position="395"/>
    </location>
</feature>
<evidence type="ECO:0000313" key="11">
    <source>
        <dbReference type="Proteomes" id="UP000769528"/>
    </source>
</evidence>
<feature type="domain" description="Anaphase-promoting complex subunit 4-like WD40" evidence="9">
    <location>
        <begin position="109"/>
        <end position="166"/>
    </location>
</feature>
<name>A0A9P8P7X9_9ASCO</name>